<dbReference type="RefSeq" id="WP_221035168.1">
    <property type="nucleotide sequence ID" value="NZ_CP054160.3"/>
</dbReference>
<dbReference type="Proteomes" id="UP000503464">
    <property type="component" value="Chromosome"/>
</dbReference>
<dbReference type="AlphaFoldDB" id="A0AAE7SWU1"/>
<evidence type="ECO:0000313" key="2">
    <source>
        <dbReference type="Proteomes" id="UP000503464"/>
    </source>
</evidence>
<organism evidence="1 2">
    <name type="scientific">Serratia fonticola</name>
    <dbReference type="NCBI Taxonomy" id="47917"/>
    <lineage>
        <taxon>Bacteria</taxon>
        <taxon>Pseudomonadati</taxon>
        <taxon>Pseudomonadota</taxon>
        <taxon>Gammaproteobacteria</taxon>
        <taxon>Enterobacterales</taxon>
        <taxon>Yersiniaceae</taxon>
        <taxon>Serratia</taxon>
    </lineage>
</organism>
<dbReference type="EMBL" id="CP054160">
    <property type="protein sequence ID" value="QXT42341.1"/>
    <property type="molecule type" value="Genomic_DNA"/>
</dbReference>
<proteinExistence type="predicted"/>
<sequence length="570" mass="65880">MKNIQQIENEVDLFYKSLDLTTDIKGLAIWRALTVSEDRLFFAMNDLYKTGFGKATSSHLLLINELFENNKIAIKHMLSEINKQCFDSHLCVYDEIISPEVYTQLSKVYRASCDYSHICTLFISLHKKLTSAMQQNDEIHFNYNKIDLEYSILHHHLSFEPPLVGKSAFQVLYELMFLDVDDGLIQGVLSDAHFEGELINYPHSQKLMCYLYSQIASFYVPVDEGWTFPYFSLSEFRAYFRSLICICIHHTVAVLFNSKIHEIKGGGLEQRVLRINKLLLKEIISKYSGLSNETIEKITEFLTYGKDVKSPDPALQPLIDVGNEYIIPNYLVITSNFDRNALTLHSRIDEKGFNKTSHLFEVEMTKNILSEINGKFTPLTNLMLPKKEGGEIDLILLDESSKTILICELRWMLQPSDPNEIFNRQKVCMEKVEQAQKKVNAANKHKEHILRMGCCSIKDLSEWNVKGVVILEGYTGVQSDTDIIILPKRVFTKIVEISESLQEVYDFCASYKWLPHTDHFGKINIRKTKFSNYTFFSQGINSFDSMHYLKKFLPLSLINHRHGAVMLYEK</sequence>
<reference evidence="2" key="1">
    <citation type="submission" date="2020-03" db="EMBL/GenBank/DDBJ databases">
        <title>Genome sequences of seven Enterobacteriaceae strains isolated from Canadian wastewater treatment facilities.</title>
        <authorList>
            <person name="Huang H."/>
            <person name="Chmara J.T."/>
            <person name="Duceppe M.-O."/>
        </authorList>
    </citation>
    <scope>NUCLEOTIDE SEQUENCE [LARGE SCALE GENOMIC DNA]</scope>
    <source>
        <strain evidence="2">Biosolid 3</strain>
    </source>
</reference>
<gene>
    <name evidence="1" type="ORF">G9399_27275</name>
</gene>
<protein>
    <submittedName>
        <fullName evidence="1">Uncharacterized protein</fullName>
    </submittedName>
</protein>
<accession>A0AAE7SWU1</accession>
<name>A0AAE7SWU1_SERFO</name>
<evidence type="ECO:0000313" key="1">
    <source>
        <dbReference type="EMBL" id="QXT42341.1"/>
    </source>
</evidence>